<gene>
    <name evidence="2" type="ORF">TEGL_15580</name>
</gene>
<evidence type="ECO:0000256" key="1">
    <source>
        <dbReference type="SAM" id="Phobius"/>
    </source>
</evidence>
<evidence type="ECO:0000313" key="2">
    <source>
        <dbReference type="EMBL" id="WWD83152.1"/>
    </source>
</evidence>
<sequence length="161" mass="17619">MNTSYKILNTLLVLCMIITGVILFSLPSIIDAAFKGTTLLQLSNPNIVTGVTIGTYICSVPFVIALFLLKRLGKSLSSENQLIKKVSSIFKGISICAFIEFCLINIITFIIAFLYIHDKNAFFSIIAESGIISISLLVVGFVCVLLSNFFNKVIELNNATI</sequence>
<protein>
    <recommendedName>
        <fullName evidence="4">DUF2975 domain-containing protein</fullName>
    </recommendedName>
</protein>
<keyword evidence="3" id="KW-1185">Reference proteome</keyword>
<keyword evidence="1" id="KW-0812">Transmembrane</keyword>
<dbReference type="RefSeq" id="WP_018590295.1">
    <property type="nucleotide sequence ID" value="NZ_CP117523.1"/>
</dbReference>
<feature type="transmembrane region" description="Helical" evidence="1">
    <location>
        <begin position="47"/>
        <end position="69"/>
    </location>
</feature>
<dbReference type="Proteomes" id="UP001348492">
    <property type="component" value="Chromosome"/>
</dbReference>
<organism evidence="2 3">
    <name type="scientific">Terrisporobacter glycolicus ATCC 14880 = DSM 1288</name>
    <dbReference type="NCBI Taxonomy" id="1121315"/>
    <lineage>
        <taxon>Bacteria</taxon>
        <taxon>Bacillati</taxon>
        <taxon>Bacillota</taxon>
        <taxon>Clostridia</taxon>
        <taxon>Peptostreptococcales</taxon>
        <taxon>Peptostreptococcaceae</taxon>
        <taxon>Terrisporobacter</taxon>
    </lineage>
</organism>
<evidence type="ECO:0000313" key="3">
    <source>
        <dbReference type="Proteomes" id="UP001348492"/>
    </source>
</evidence>
<reference evidence="2 3" key="1">
    <citation type="journal article" date="2023" name="PLoS ONE">
        <title>Genome-based metabolic and phylogenomic analysis of three Terrisporobacter species.</title>
        <authorList>
            <person name="Boer T."/>
            <person name="Bengelsdorf F.R."/>
            <person name="Bomeke M."/>
            <person name="Daniel R."/>
            <person name="Poehlein A."/>
        </authorList>
    </citation>
    <scope>NUCLEOTIDE SEQUENCE [LARGE SCALE GENOMIC DNA]</scope>
    <source>
        <strain evidence="2 3">DSM 1288</strain>
    </source>
</reference>
<proteinExistence type="predicted"/>
<dbReference type="EMBL" id="CP117523">
    <property type="protein sequence ID" value="WWD83152.1"/>
    <property type="molecule type" value="Genomic_DNA"/>
</dbReference>
<keyword evidence="1" id="KW-0472">Membrane</keyword>
<evidence type="ECO:0008006" key="4">
    <source>
        <dbReference type="Google" id="ProtNLM"/>
    </source>
</evidence>
<name>A0ABZ2ETW5_9FIRM</name>
<feature type="transmembrane region" description="Helical" evidence="1">
    <location>
        <begin position="122"/>
        <end position="146"/>
    </location>
</feature>
<accession>A0ABZ2ETW5</accession>
<feature type="transmembrane region" description="Helical" evidence="1">
    <location>
        <begin position="7"/>
        <end position="27"/>
    </location>
</feature>
<feature type="transmembrane region" description="Helical" evidence="1">
    <location>
        <begin position="89"/>
        <end position="116"/>
    </location>
</feature>
<keyword evidence="1" id="KW-1133">Transmembrane helix</keyword>